<dbReference type="Proteomes" id="UP000247551">
    <property type="component" value="Unassembled WGS sequence"/>
</dbReference>
<dbReference type="EMBL" id="QKLW01000001">
    <property type="protein sequence ID" value="PYF84431.1"/>
    <property type="molecule type" value="Genomic_DNA"/>
</dbReference>
<dbReference type="RefSeq" id="WP_110571872.1">
    <property type="nucleotide sequence ID" value="NZ_QKLW01000001.1"/>
</dbReference>
<sequence length="664" mass="77532">MAIFSLKHEATTIKQLKKVVKYNSNNKLGLNNSNNPRLISVSSNCGYCSNINDQNDYNQLVDNFILSVDANSQLSKNSRQKYLYEHSIISFSNEDDEKLGMTNALKLAIKTAKKYDPNFEKTPYMIWPQVDSGKLHFHLVRGYHDEMGNYHRQSNSGLKRQAAVQKIEKDYKLTLTGKNNPENYIWKIDANNKKKKIYVANLSDDHKKIAKNKSIDYDLKIDELGNIKYSLKTKENKLISDINKNKDIHRENKKIVNNKINVIYGKITELEKPIKYSVFQIFKNWFTDQVKIDKEYKQSLMNENKNEVSKLQGKIENDRDKRKDIHYNLIDKKLINEKEINIVNNKKRHILNKKDDLLNDDDIFSNLKNTVNNAYRNSKSTKEFIDILNDNKIEIYVNKRDNGTGGITFTSLDYDISLAGGKINSYLTYGKIKKNDADLFEYLNNRSFKNGEKLSIGNDFNVKDLNYNYKQVRNTDGSLSIFYNKKDELKRPNNFNLKISEDKKTISLSPNSNTFDLELTYKIAKENGWKGASSQNKELTLNSMRISFKNNKDDLFFFQLENSLISLDDVKSVVLNEKMSNSNLINLYDNKLTNNSIDEQRQFVLSNLDKRYNVNYVKQELNKDRSLKSILNDKDDLIRLKIDHKNDLNNNVRIENSNKKRYKF</sequence>
<gene>
    <name evidence="1" type="ORF">DFP75_101456</name>
</gene>
<protein>
    <submittedName>
        <fullName evidence="1">Uncharacterized protein</fullName>
    </submittedName>
</protein>
<accession>A0A318V9F6</accession>
<evidence type="ECO:0000313" key="1">
    <source>
        <dbReference type="EMBL" id="PYF84431.1"/>
    </source>
</evidence>
<organism evidence="1 2">
    <name type="scientific">Marinomonas alcarazii</name>
    <dbReference type="NCBI Taxonomy" id="491949"/>
    <lineage>
        <taxon>Bacteria</taxon>
        <taxon>Pseudomonadati</taxon>
        <taxon>Pseudomonadota</taxon>
        <taxon>Gammaproteobacteria</taxon>
        <taxon>Oceanospirillales</taxon>
        <taxon>Oceanospirillaceae</taxon>
        <taxon>Marinomonas</taxon>
    </lineage>
</organism>
<name>A0A318V9F6_9GAMM</name>
<dbReference type="AlphaFoldDB" id="A0A318V9F6"/>
<keyword evidence="2" id="KW-1185">Reference proteome</keyword>
<comment type="caution">
    <text evidence="1">The sequence shown here is derived from an EMBL/GenBank/DDBJ whole genome shotgun (WGS) entry which is preliminary data.</text>
</comment>
<evidence type="ECO:0000313" key="2">
    <source>
        <dbReference type="Proteomes" id="UP000247551"/>
    </source>
</evidence>
<proteinExistence type="predicted"/>
<reference evidence="1 2" key="1">
    <citation type="submission" date="2018-06" db="EMBL/GenBank/DDBJ databases">
        <title>Genomic Encyclopedia of Type Strains, Phase III (KMG-III): the genomes of soil and plant-associated and newly described type strains.</title>
        <authorList>
            <person name="Whitman W."/>
        </authorList>
    </citation>
    <scope>NUCLEOTIDE SEQUENCE [LARGE SCALE GENOMIC DNA]</scope>
    <source>
        <strain evidence="1 2">CECT 7730</strain>
    </source>
</reference>